<feature type="compositionally biased region" description="Basic and acidic residues" evidence="1">
    <location>
        <begin position="244"/>
        <end position="256"/>
    </location>
</feature>
<accession>H2YRZ4</accession>
<feature type="region of interest" description="Disordered" evidence="1">
    <location>
        <begin position="92"/>
        <end position="127"/>
    </location>
</feature>
<sequence length="256" mass="27766">MISPAQSPYPMSQQATVAAIHAQQQQHLILQAQLNAQQQQLTAAVIASGNPSRGSSIAGSPPLLARQDGSDLQGPNIPISVAQQAKRQFIKGSPNDVEYGYTSRSSFSDRQPNRGNPRIEPPRHYDENEGLIDESWAETDGAPMNKYHPYESEPGNISSNVRGLQRHILTVQHQMGSLSANSSFNKGNSAPLEGHRHSISTENISQEAAARLKQRGASLNENLEFSKSGNRRNFIGSQNSPPGSDRDTPISGKPEV</sequence>
<evidence type="ECO:0000313" key="2">
    <source>
        <dbReference type="Ensembl" id="ENSCSAVP00000008104.1"/>
    </source>
</evidence>
<evidence type="ECO:0000313" key="3">
    <source>
        <dbReference type="Proteomes" id="UP000007875"/>
    </source>
</evidence>
<name>H2YRZ4_CIOSA</name>
<feature type="compositionally biased region" description="Polar residues" evidence="1">
    <location>
        <begin position="217"/>
        <end position="228"/>
    </location>
</feature>
<keyword evidence="3" id="KW-1185">Reference proteome</keyword>
<reference evidence="2" key="2">
    <citation type="submission" date="2025-08" db="UniProtKB">
        <authorList>
            <consortium name="Ensembl"/>
        </authorList>
    </citation>
    <scope>IDENTIFICATION</scope>
</reference>
<reference evidence="3" key="1">
    <citation type="submission" date="2003-08" db="EMBL/GenBank/DDBJ databases">
        <authorList>
            <person name="Birren B."/>
            <person name="Nusbaum C."/>
            <person name="Abebe A."/>
            <person name="Abouelleil A."/>
            <person name="Adekoya E."/>
            <person name="Ait-zahra M."/>
            <person name="Allen N."/>
            <person name="Allen T."/>
            <person name="An P."/>
            <person name="Anderson M."/>
            <person name="Anderson S."/>
            <person name="Arachchi H."/>
            <person name="Armbruster J."/>
            <person name="Bachantsang P."/>
            <person name="Baldwin J."/>
            <person name="Barry A."/>
            <person name="Bayul T."/>
            <person name="Blitshsteyn B."/>
            <person name="Bloom T."/>
            <person name="Blye J."/>
            <person name="Boguslavskiy L."/>
            <person name="Borowsky M."/>
            <person name="Boukhgalter B."/>
            <person name="Brunache A."/>
            <person name="Butler J."/>
            <person name="Calixte N."/>
            <person name="Calvo S."/>
            <person name="Camarata J."/>
            <person name="Campo K."/>
            <person name="Chang J."/>
            <person name="Cheshatsang Y."/>
            <person name="Citroen M."/>
            <person name="Collymore A."/>
            <person name="Considine T."/>
            <person name="Cook A."/>
            <person name="Cooke P."/>
            <person name="Corum B."/>
            <person name="Cuomo C."/>
            <person name="David R."/>
            <person name="Dawoe T."/>
            <person name="Degray S."/>
            <person name="Dodge S."/>
            <person name="Dooley K."/>
            <person name="Dorje P."/>
            <person name="Dorjee K."/>
            <person name="Dorris L."/>
            <person name="Duffey N."/>
            <person name="Dupes A."/>
            <person name="Elkins T."/>
            <person name="Engels R."/>
            <person name="Erickson J."/>
            <person name="Farina A."/>
            <person name="Faro S."/>
            <person name="Ferreira P."/>
            <person name="Fischer H."/>
            <person name="Fitzgerald M."/>
            <person name="Foley K."/>
            <person name="Gage D."/>
            <person name="Galagan J."/>
            <person name="Gearin G."/>
            <person name="Gnerre S."/>
            <person name="Gnirke A."/>
            <person name="Goyette A."/>
            <person name="Graham J."/>
            <person name="Grandbois E."/>
            <person name="Gyaltsen K."/>
            <person name="Hafez N."/>
            <person name="Hagopian D."/>
            <person name="Hagos B."/>
            <person name="Hall J."/>
            <person name="Hatcher B."/>
            <person name="Heller A."/>
            <person name="Higgins H."/>
            <person name="Honan T."/>
            <person name="Horn A."/>
            <person name="Houde N."/>
            <person name="Hughes L."/>
            <person name="Hulme W."/>
            <person name="Husby E."/>
            <person name="Iliev I."/>
            <person name="Jaffe D."/>
            <person name="Jones C."/>
            <person name="Kamal M."/>
            <person name="Kamat A."/>
            <person name="Kamvysselis M."/>
            <person name="Karlsson E."/>
            <person name="Kells C."/>
            <person name="Kieu A."/>
            <person name="Kisner P."/>
            <person name="Kodira C."/>
            <person name="Kulbokas E."/>
            <person name="Labutti K."/>
            <person name="Lama D."/>
            <person name="Landers T."/>
            <person name="Leger J."/>
            <person name="Levine S."/>
            <person name="Lewis D."/>
            <person name="Lewis T."/>
            <person name="Lindblad-toh K."/>
            <person name="Liu X."/>
            <person name="Lokyitsang T."/>
            <person name="Lokyitsang Y."/>
            <person name="Lucien O."/>
            <person name="Lui A."/>
            <person name="Ma L.J."/>
            <person name="Mabbitt R."/>
            <person name="Macdonald J."/>
            <person name="Maclean C."/>
            <person name="Major J."/>
            <person name="Manning J."/>
            <person name="Marabella R."/>
            <person name="Maru K."/>
            <person name="Matthews C."/>
            <person name="Mauceli E."/>
            <person name="Mccarthy M."/>
            <person name="Mcdonough S."/>
            <person name="Mcghee T."/>
            <person name="Meldrim J."/>
            <person name="Meneus L."/>
            <person name="Mesirov J."/>
            <person name="Mihalev A."/>
            <person name="Mihova T."/>
            <person name="Mikkelsen T."/>
            <person name="Mlenga V."/>
            <person name="Moru K."/>
            <person name="Mozes J."/>
            <person name="Mulrain L."/>
            <person name="Munson G."/>
            <person name="Naylor J."/>
            <person name="Newes C."/>
            <person name="Nguyen C."/>
            <person name="Nguyen N."/>
            <person name="Nguyen T."/>
            <person name="Nicol R."/>
            <person name="Nielsen C."/>
            <person name="Nizzari M."/>
            <person name="Norbu C."/>
            <person name="Norbu N."/>
            <person name="O'donnell P."/>
            <person name="Okoawo O."/>
            <person name="O'leary S."/>
            <person name="Omotosho B."/>
            <person name="O'neill K."/>
            <person name="Osman S."/>
            <person name="Parker S."/>
            <person name="Perrin D."/>
            <person name="Phunkhang P."/>
            <person name="Piqani B."/>
            <person name="Purcell S."/>
            <person name="Rachupka T."/>
            <person name="Ramasamy U."/>
            <person name="Rameau R."/>
            <person name="Ray V."/>
            <person name="Raymond C."/>
            <person name="Retta R."/>
            <person name="Richardson S."/>
            <person name="Rise C."/>
            <person name="Rodriguez J."/>
            <person name="Rogers J."/>
            <person name="Rogov P."/>
            <person name="Rutman M."/>
            <person name="Schupbach R."/>
            <person name="Seaman C."/>
            <person name="Settipalli S."/>
            <person name="Sharpe T."/>
            <person name="Sheridan J."/>
            <person name="Sherpa N."/>
            <person name="Shi J."/>
            <person name="Smirnov S."/>
            <person name="Smith C."/>
            <person name="Sougnez C."/>
            <person name="Spencer B."/>
            <person name="Stalker J."/>
            <person name="Stange-thomann N."/>
            <person name="Stavropoulos S."/>
            <person name="Stetson K."/>
            <person name="Stone C."/>
            <person name="Stone S."/>
            <person name="Stubbs M."/>
            <person name="Talamas J."/>
            <person name="Tchuinga P."/>
            <person name="Tenzing P."/>
            <person name="Tesfaye S."/>
            <person name="Theodore J."/>
            <person name="Thoulutsang Y."/>
            <person name="Topham K."/>
            <person name="Towey S."/>
            <person name="Tsamla T."/>
            <person name="Tsomo N."/>
            <person name="Vallee D."/>
            <person name="Vassiliev H."/>
            <person name="Venkataraman V."/>
            <person name="Vinson J."/>
            <person name="Vo A."/>
            <person name="Wade C."/>
            <person name="Wang S."/>
            <person name="Wangchuk T."/>
            <person name="Wangdi T."/>
            <person name="Whittaker C."/>
            <person name="Wilkinson J."/>
            <person name="Wu Y."/>
            <person name="Wyman D."/>
            <person name="Yadav S."/>
            <person name="Yang S."/>
            <person name="Yang X."/>
            <person name="Yeager S."/>
            <person name="Yee E."/>
            <person name="Young G."/>
            <person name="Zainoun J."/>
            <person name="Zembeck L."/>
            <person name="Zimmer A."/>
            <person name="Zody M."/>
            <person name="Lander E."/>
        </authorList>
    </citation>
    <scope>NUCLEOTIDE SEQUENCE [LARGE SCALE GENOMIC DNA]</scope>
</reference>
<reference evidence="2" key="3">
    <citation type="submission" date="2025-09" db="UniProtKB">
        <authorList>
            <consortium name="Ensembl"/>
        </authorList>
    </citation>
    <scope>IDENTIFICATION</scope>
</reference>
<dbReference type="Ensembl" id="ENSCSAVT00000008212.1">
    <property type="protein sequence ID" value="ENSCSAVP00000008104.1"/>
    <property type="gene ID" value="ENSCSAVG00000004820.1"/>
</dbReference>
<feature type="region of interest" description="Disordered" evidence="1">
    <location>
        <begin position="212"/>
        <end position="256"/>
    </location>
</feature>
<dbReference type="HOGENOM" id="CLU_1087898_0_0_1"/>
<dbReference type="GeneTree" id="ENSGT00940000156276"/>
<evidence type="ECO:0000256" key="1">
    <source>
        <dbReference type="SAM" id="MobiDB-lite"/>
    </source>
</evidence>
<dbReference type="AlphaFoldDB" id="H2YRZ4"/>
<organism evidence="2 3">
    <name type="scientific">Ciona savignyi</name>
    <name type="common">Pacific transparent sea squirt</name>
    <dbReference type="NCBI Taxonomy" id="51511"/>
    <lineage>
        <taxon>Eukaryota</taxon>
        <taxon>Metazoa</taxon>
        <taxon>Chordata</taxon>
        <taxon>Tunicata</taxon>
        <taxon>Ascidiacea</taxon>
        <taxon>Phlebobranchia</taxon>
        <taxon>Cionidae</taxon>
        <taxon>Ciona</taxon>
    </lineage>
</organism>
<dbReference type="Proteomes" id="UP000007875">
    <property type="component" value="Unassembled WGS sequence"/>
</dbReference>
<feature type="compositionally biased region" description="Polar residues" evidence="1">
    <location>
        <begin position="102"/>
        <end position="114"/>
    </location>
</feature>
<protein>
    <submittedName>
        <fullName evidence="2">Uncharacterized protein</fullName>
    </submittedName>
</protein>
<proteinExistence type="predicted"/>